<evidence type="ECO:0000313" key="1">
    <source>
        <dbReference type="EMBL" id="SCD21664.1"/>
    </source>
</evidence>
<dbReference type="KEGG" id="psac:PSM36_2869"/>
<protein>
    <submittedName>
        <fullName evidence="1">Uncharacterized protein</fullName>
    </submittedName>
</protein>
<accession>A0A1R3TDG8</accession>
<organism evidence="1 2">
    <name type="scientific">Proteiniphilum saccharofermentans</name>
    <dbReference type="NCBI Taxonomy" id="1642647"/>
    <lineage>
        <taxon>Bacteria</taxon>
        <taxon>Pseudomonadati</taxon>
        <taxon>Bacteroidota</taxon>
        <taxon>Bacteroidia</taxon>
        <taxon>Bacteroidales</taxon>
        <taxon>Dysgonomonadaceae</taxon>
        <taxon>Proteiniphilum</taxon>
    </lineage>
</organism>
<dbReference type="Proteomes" id="UP000187464">
    <property type="component" value="Chromosome I"/>
</dbReference>
<dbReference type="AlphaFoldDB" id="A0A1R3TDG8"/>
<name>A0A1R3TDG8_9BACT</name>
<evidence type="ECO:0000313" key="2">
    <source>
        <dbReference type="Proteomes" id="UP000187464"/>
    </source>
</evidence>
<dbReference type="EMBL" id="LT605205">
    <property type="protein sequence ID" value="SCD21664.1"/>
    <property type="molecule type" value="Genomic_DNA"/>
</dbReference>
<sequence length="32" mass="3819">MIVLLIFLYQKYTNDTVLNSTFILNDRNSLQK</sequence>
<dbReference type="STRING" id="1642647.PSM36_2869"/>
<gene>
    <name evidence="1" type="ORF">PSM36_2869</name>
</gene>
<reference evidence="1 2" key="1">
    <citation type="submission" date="2016-08" db="EMBL/GenBank/DDBJ databases">
        <authorList>
            <person name="Seilhamer J.J."/>
        </authorList>
    </citation>
    <scope>NUCLEOTIDE SEQUENCE [LARGE SCALE GENOMIC DNA]</scope>
    <source>
        <strain evidence="1">M3/6</strain>
    </source>
</reference>
<proteinExistence type="predicted"/>
<keyword evidence="2" id="KW-1185">Reference proteome</keyword>